<name>A0ABM8KJG0_9FLAO</name>
<comment type="caution">
    <text evidence="2">The sequence shown here is derived from an EMBL/GenBank/DDBJ whole genome shotgun (WGS) entry which is preliminary data.</text>
</comment>
<gene>
    <name evidence="2" type="ORF">FLACOL7796_02513</name>
</gene>
<sequence>MEYLSLITMIFFGLYQNRKDLSRDIIKFYNSKSGKIVHKVMVNLLSFLFNIIGLILFLGLWIIKGNGSLNGLYVGLAVFSICVVYSIYFRASTINL</sequence>
<evidence type="ECO:0008006" key="4">
    <source>
        <dbReference type="Google" id="ProtNLM"/>
    </source>
</evidence>
<keyword evidence="1" id="KW-0472">Membrane</keyword>
<feature type="transmembrane region" description="Helical" evidence="1">
    <location>
        <begin position="40"/>
        <end position="63"/>
    </location>
</feature>
<evidence type="ECO:0000313" key="3">
    <source>
        <dbReference type="Proteomes" id="UP000474567"/>
    </source>
</evidence>
<evidence type="ECO:0000313" key="2">
    <source>
        <dbReference type="EMBL" id="CAA9198987.1"/>
    </source>
</evidence>
<dbReference type="RefSeq" id="WP_173966462.1">
    <property type="nucleotide sequence ID" value="NZ_BOVI01000001.1"/>
</dbReference>
<evidence type="ECO:0000256" key="1">
    <source>
        <dbReference type="SAM" id="Phobius"/>
    </source>
</evidence>
<keyword evidence="1" id="KW-0812">Transmembrane</keyword>
<proteinExistence type="predicted"/>
<keyword evidence="1" id="KW-1133">Transmembrane helix</keyword>
<organism evidence="2 3">
    <name type="scientific">Flavobacterium collinsii</name>
    <dbReference type="NCBI Taxonomy" id="1114861"/>
    <lineage>
        <taxon>Bacteria</taxon>
        <taxon>Pseudomonadati</taxon>
        <taxon>Bacteroidota</taxon>
        <taxon>Flavobacteriia</taxon>
        <taxon>Flavobacteriales</taxon>
        <taxon>Flavobacteriaceae</taxon>
        <taxon>Flavobacterium</taxon>
    </lineage>
</organism>
<keyword evidence="3" id="KW-1185">Reference proteome</keyword>
<reference evidence="2 3" key="1">
    <citation type="submission" date="2020-02" db="EMBL/GenBank/DDBJ databases">
        <authorList>
            <person name="Criscuolo A."/>
        </authorList>
    </citation>
    <scope>NUCLEOTIDE SEQUENCE [LARGE SCALE GENOMIC DNA]</scope>
    <source>
        <strain evidence="2">CECT7796</strain>
    </source>
</reference>
<accession>A0ABM8KJG0</accession>
<feature type="transmembrane region" description="Helical" evidence="1">
    <location>
        <begin position="69"/>
        <end position="89"/>
    </location>
</feature>
<dbReference type="Proteomes" id="UP000474567">
    <property type="component" value="Unassembled WGS sequence"/>
</dbReference>
<dbReference type="EMBL" id="CADCST010000085">
    <property type="protein sequence ID" value="CAA9198987.1"/>
    <property type="molecule type" value="Genomic_DNA"/>
</dbReference>
<protein>
    <recommendedName>
        <fullName evidence="4">DUF3784 domain-containing protein</fullName>
    </recommendedName>
</protein>